<sequence>MFESWPKTIRPYPIRGHVINVHNPKLNKQITFLDKENEHTHIIPRPNGDVILGGTVQEHNWSTDNMIMTLKIYGSVVVVCGQRLPTAR</sequence>
<comment type="caution">
    <text evidence="1">The sequence shown here is derived from an EMBL/GenBank/DDBJ whole genome shotgun (WGS) entry which is preliminary data.</text>
</comment>
<dbReference type="Proteomes" id="UP001163321">
    <property type="component" value="Chromosome 6"/>
</dbReference>
<reference evidence="1 2" key="1">
    <citation type="journal article" date="2022" name="bioRxiv">
        <title>The genome of the oomycete Peronosclerospora sorghi, a cosmopolitan pathogen of maize and sorghum, is inflated with dispersed pseudogenes.</title>
        <authorList>
            <person name="Fletcher K."/>
            <person name="Martin F."/>
            <person name="Isakeit T."/>
            <person name="Cavanaugh K."/>
            <person name="Magill C."/>
            <person name="Michelmore R."/>
        </authorList>
    </citation>
    <scope>NUCLEOTIDE SEQUENCE [LARGE SCALE GENOMIC DNA]</scope>
    <source>
        <strain evidence="1">P6</strain>
    </source>
</reference>
<accession>A0ACC0VW21</accession>
<dbReference type="EMBL" id="CM047585">
    <property type="protein sequence ID" value="KAI9910129.1"/>
    <property type="molecule type" value="Genomic_DNA"/>
</dbReference>
<keyword evidence="2" id="KW-1185">Reference proteome</keyword>
<gene>
    <name evidence="1" type="ORF">PsorP6_010113</name>
</gene>
<proteinExistence type="predicted"/>
<name>A0ACC0VW21_9STRA</name>
<evidence type="ECO:0000313" key="1">
    <source>
        <dbReference type="EMBL" id="KAI9910129.1"/>
    </source>
</evidence>
<evidence type="ECO:0000313" key="2">
    <source>
        <dbReference type="Proteomes" id="UP001163321"/>
    </source>
</evidence>
<organism evidence="1 2">
    <name type="scientific">Peronosclerospora sorghi</name>
    <dbReference type="NCBI Taxonomy" id="230839"/>
    <lineage>
        <taxon>Eukaryota</taxon>
        <taxon>Sar</taxon>
        <taxon>Stramenopiles</taxon>
        <taxon>Oomycota</taxon>
        <taxon>Peronosporomycetes</taxon>
        <taxon>Peronosporales</taxon>
        <taxon>Peronosporaceae</taxon>
        <taxon>Peronosclerospora</taxon>
    </lineage>
</organism>
<protein>
    <submittedName>
        <fullName evidence="1">Uncharacterized protein</fullName>
    </submittedName>
</protein>